<evidence type="ECO:0000313" key="3">
    <source>
        <dbReference type="Proteomes" id="UP000076154"/>
    </source>
</evidence>
<feature type="region of interest" description="Disordered" evidence="1">
    <location>
        <begin position="212"/>
        <end position="238"/>
    </location>
</feature>
<feature type="compositionally biased region" description="Gly residues" evidence="1">
    <location>
        <begin position="215"/>
        <end position="224"/>
    </location>
</feature>
<proteinExistence type="predicted"/>
<dbReference type="EMBL" id="LUEZ02000058">
    <property type="protein sequence ID" value="RDB20578.1"/>
    <property type="molecule type" value="Genomic_DNA"/>
</dbReference>
<dbReference type="OrthoDB" id="3270770at2759"/>
<gene>
    <name evidence="2" type="ORF">Hypma_012156</name>
</gene>
<dbReference type="InParanoid" id="A0A369JF89"/>
<keyword evidence="3" id="KW-1185">Reference proteome</keyword>
<evidence type="ECO:0000256" key="1">
    <source>
        <dbReference type="SAM" id="MobiDB-lite"/>
    </source>
</evidence>
<name>A0A369JF89_HYPMA</name>
<comment type="caution">
    <text evidence="2">The sequence shown here is derived from an EMBL/GenBank/DDBJ whole genome shotgun (WGS) entry which is preliminary data.</text>
</comment>
<dbReference type="AlphaFoldDB" id="A0A369JF89"/>
<dbReference type="Proteomes" id="UP000076154">
    <property type="component" value="Unassembled WGS sequence"/>
</dbReference>
<accession>A0A369JF89</accession>
<protein>
    <submittedName>
        <fullName evidence="2">Uncharacterized protein</fullName>
    </submittedName>
</protein>
<organism evidence="2 3">
    <name type="scientific">Hypsizygus marmoreus</name>
    <name type="common">White beech mushroom</name>
    <name type="synonym">Agaricus marmoreus</name>
    <dbReference type="NCBI Taxonomy" id="39966"/>
    <lineage>
        <taxon>Eukaryota</taxon>
        <taxon>Fungi</taxon>
        <taxon>Dikarya</taxon>
        <taxon>Basidiomycota</taxon>
        <taxon>Agaricomycotina</taxon>
        <taxon>Agaricomycetes</taxon>
        <taxon>Agaricomycetidae</taxon>
        <taxon>Agaricales</taxon>
        <taxon>Tricholomatineae</taxon>
        <taxon>Lyophyllaceae</taxon>
        <taxon>Hypsizygus</taxon>
    </lineage>
</organism>
<evidence type="ECO:0000313" key="2">
    <source>
        <dbReference type="EMBL" id="RDB20578.1"/>
    </source>
</evidence>
<reference evidence="2" key="1">
    <citation type="submission" date="2018-04" db="EMBL/GenBank/DDBJ databases">
        <title>Whole genome sequencing of Hypsizygus marmoreus.</title>
        <authorList>
            <person name="Choi I.-G."/>
            <person name="Min B."/>
            <person name="Kim J.-G."/>
            <person name="Kim S."/>
            <person name="Oh Y.-L."/>
            <person name="Kong W.-S."/>
            <person name="Park H."/>
            <person name="Jeong J."/>
            <person name="Song E.-S."/>
        </authorList>
    </citation>
    <scope>NUCLEOTIDE SEQUENCE [LARGE SCALE GENOMIC DNA]</scope>
    <source>
        <strain evidence="2">51987-8</strain>
    </source>
</reference>
<sequence>MSSSFEEESLAFTQLTIPRELLRLTTQLFLIFNSYFRSSADCAACTKTLLSTELQAYCLQSQKSYSTILRSPNMSENASNINNPPPTYEAACKEPLDNLQHQIVAYQELEERGGGASIEDQAQNVAAAMHKVGDTQTDPKVKGDWHRRAEKFARATKPARERIIKGVGGTVFGLLSLPFMLAGTALQVAGGVVHTAGSAIGGVGDFVLGSSKDGLQGGSQGSQGGPKENVQGDVKRKLPLHVKSSGLRYRR</sequence>